<accession>A0A502EDU7</accession>
<dbReference type="InterPro" id="IPR034768">
    <property type="entry name" value="4FE4S_WBL"/>
</dbReference>
<proteinExistence type="predicted"/>
<dbReference type="RefSeq" id="WP_140690007.1">
    <property type="nucleotide sequence ID" value="NZ_RCZG01000003.1"/>
</dbReference>
<name>A0A502EDU7_9MYCO</name>
<dbReference type="PROSITE" id="PS51674">
    <property type="entry name" value="4FE4S_WBL"/>
    <property type="match status" value="1"/>
</dbReference>
<dbReference type="EMBL" id="RCZG01000003">
    <property type="protein sequence ID" value="TPG35142.1"/>
    <property type="molecule type" value="Genomic_DNA"/>
</dbReference>
<dbReference type="OrthoDB" id="4379056at2"/>
<reference evidence="2 3" key="1">
    <citation type="journal article" date="2019" name="Environ. Microbiol.">
        <title>Species interactions and distinct microbial communities in high Arctic permafrost affected cryosols are associated with the CH4 and CO2 gas fluxes.</title>
        <authorList>
            <person name="Altshuler I."/>
            <person name="Hamel J."/>
            <person name="Turney S."/>
            <person name="Magnuson E."/>
            <person name="Levesque R."/>
            <person name="Greer C."/>
            <person name="Whyte L.G."/>
        </authorList>
    </citation>
    <scope>NUCLEOTIDE SEQUENCE [LARGE SCALE GENOMIC DNA]</scope>
    <source>
        <strain evidence="2 3">S5.20</strain>
    </source>
</reference>
<gene>
    <name evidence="2" type="ORF">EAH80_10270</name>
</gene>
<sequence>MKATGIASAATNPIGLDGLPLGECTRDPERWTTVADEDAKSICRMCPRRWACAREAVELPRAEGLWAGIVVPEAGRGRGHALRQLRELAERHGYPVRARRIFVEQFLESA</sequence>
<evidence type="ECO:0000313" key="2">
    <source>
        <dbReference type="EMBL" id="TPG35142.1"/>
    </source>
</evidence>
<dbReference type="AlphaFoldDB" id="A0A502EDU7"/>
<evidence type="ECO:0000259" key="1">
    <source>
        <dbReference type="PROSITE" id="PS51674"/>
    </source>
</evidence>
<protein>
    <submittedName>
        <fullName evidence="2">Transcription factor WhiB</fullName>
    </submittedName>
</protein>
<dbReference type="Pfam" id="PF02467">
    <property type="entry name" value="Whib"/>
    <property type="match status" value="1"/>
</dbReference>
<evidence type="ECO:0000313" key="3">
    <source>
        <dbReference type="Proteomes" id="UP000320095"/>
    </source>
</evidence>
<comment type="caution">
    <text evidence="2">The sequence shown here is derived from an EMBL/GenBank/DDBJ whole genome shotgun (WGS) entry which is preliminary data.</text>
</comment>
<dbReference type="Proteomes" id="UP000320095">
    <property type="component" value="Unassembled WGS sequence"/>
</dbReference>
<feature type="domain" description="4Fe-4S Wbl-type" evidence="1">
    <location>
        <begin position="23"/>
        <end position="76"/>
    </location>
</feature>
<keyword evidence="3" id="KW-1185">Reference proteome</keyword>
<organism evidence="2 3">
    <name type="scientific">Mycolicibacterium hodleri</name>
    <dbReference type="NCBI Taxonomy" id="49897"/>
    <lineage>
        <taxon>Bacteria</taxon>
        <taxon>Bacillati</taxon>
        <taxon>Actinomycetota</taxon>
        <taxon>Actinomycetes</taxon>
        <taxon>Mycobacteriales</taxon>
        <taxon>Mycobacteriaceae</taxon>
        <taxon>Mycolicibacterium</taxon>
    </lineage>
</organism>